<dbReference type="AlphaFoldDB" id="A0A5E4ND60"/>
<feature type="region of interest" description="Disordered" evidence="1">
    <location>
        <begin position="211"/>
        <end position="235"/>
    </location>
</feature>
<feature type="compositionally biased region" description="Low complexity" evidence="1">
    <location>
        <begin position="226"/>
        <end position="235"/>
    </location>
</feature>
<name>A0A5E4ND60_9HEMI</name>
<proteinExistence type="predicted"/>
<protein>
    <recommendedName>
        <fullName evidence="4">SANTA domain-containing protein</fullName>
    </recommendedName>
</protein>
<reference evidence="2 3" key="1">
    <citation type="submission" date="2019-08" db="EMBL/GenBank/DDBJ databases">
        <authorList>
            <person name="Alioto T."/>
            <person name="Alioto T."/>
            <person name="Gomez Garrido J."/>
        </authorList>
    </citation>
    <scope>NUCLEOTIDE SEQUENCE [LARGE SCALE GENOMIC DNA]</scope>
</reference>
<evidence type="ECO:0008006" key="4">
    <source>
        <dbReference type="Google" id="ProtNLM"/>
    </source>
</evidence>
<feature type="region of interest" description="Disordered" evidence="1">
    <location>
        <begin position="127"/>
        <end position="155"/>
    </location>
</feature>
<dbReference type="Proteomes" id="UP000325440">
    <property type="component" value="Unassembled WGS sequence"/>
</dbReference>
<dbReference type="EMBL" id="CABPRJ010001922">
    <property type="protein sequence ID" value="VVC41642.1"/>
    <property type="molecule type" value="Genomic_DNA"/>
</dbReference>
<feature type="compositionally biased region" description="Polar residues" evidence="1">
    <location>
        <begin position="127"/>
        <end position="143"/>
    </location>
</feature>
<gene>
    <name evidence="2" type="ORF">CINCED_3A014571</name>
</gene>
<feature type="compositionally biased region" description="Polar residues" evidence="1">
    <location>
        <begin position="211"/>
        <end position="225"/>
    </location>
</feature>
<sequence length="513" mass="58077">MKNNSRDSVGPGHHEPKCLSNYFVQYTYNCRSMADNRIDSPNSALKIPLIVRPQPSQPRSQPESLLLNDILEEKTLDLRNTLTEFLLVEPYSKFNIEFNKFLTHTKRIIQESRQTSSNVTRFNDLSQISQTSNNPPSSFYRPQSTASTISSNNNNTSAFKIPEMNYLKKKILPTKLSYLQPRIILSRCDDIAPNSNKTPTLCNTIIEKNQKDSNTGENKNTNQLASTSKTSDSSKTSAVCKTFNEDNQNNCKTIPRNNNAIQLGVNQPKVSENVEKYLSMWSIHVTPNKLNTTFLVNITGSLLSGDQVTVAEKTHNAGILEYTKENNLIKTTNGLYRLIGSIIGGSPNELYSACVEINGIPTTWKSIIKKMSKVNKSKLLNLTLKSPAELIMSTKTEVNLDKSITRSGKEYNTMYINNESIKNHSNQDVTENKNKRRKLHEPTGSLHTSTPKKLENRLKIVDNTSHLLKSKFHKKIQTKTNEILNKQTRIDSVNDSIIVTKKRQSIKNNKYNY</sequence>
<evidence type="ECO:0000313" key="2">
    <source>
        <dbReference type="EMBL" id="VVC41642.1"/>
    </source>
</evidence>
<feature type="region of interest" description="Disordered" evidence="1">
    <location>
        <begin position="422"/>
        <end position="452"/>
    </location>
</feature>
<feature type="compositionally biased region" description="Low complexity" evidence="1">
    <location>
        <begin position="144"/>
        <end position="155"/>
    </location>
</feature>
<evidence type="ECO:0000313" key="3">
    <source>
        <dbReference type="Proteomes" id="UP000325440"/>
    </source>
</evidence>
<dbReference type="OrthoDB" id="6611335at2759"/>
<evidence type="ECO:0000256" key="1">
    <source>
        <dbReference type="SAM" id="MobiDB-lite"/>
    </source>
</evidence>
<accession>A0A5E4ND60</accession>
<organism evidence="2 3">
    <name type="scientific">Cinara cedri</name>
    <dbReference type="NCBI Taxonomy" id="506608"/>
    <lineage>
        <taxon>Eukaryota</taxon>
        <taxon>Metazoa</taxon>
        <taxon>Ecdysozoa</taxon>
        <taxon>Arthropoda</taxon>
        <taxon>Hexapoda</taxon>
        <taxon>Insecta</taxon>
        <taxon>Pterygota</taxon>
        <taxon>Neoptera</taxon>
        <taxon>Paraneoptera</taxon>
        <taxon>Hemiptera</taxon>
        <taxon>Sternorrhyncha</taxon>
        <taxon>Aphidomorpha</taxon>
        <taxon>Aphidoidea</taxon>
        <taxon>Aphididae</taxon>
        <taxon>Lachninae</taxon>
        <taxon>Cinara</taxon>
    </lineage>
</organism>
<keyword evidence="3" id="KW-1185">Reference proteome</keyword>